<dbReference type="Proteomes" id="UP000662572">
    <property type="component" value="Unassembled WGS sequence"/>
</dbReference>
<evidence type="ECO:0000313" key="3">
    <source>
        <dbReference type="Proteomes" id="UP000662572"/>
    </source>
</evidence>
<dbReference type="AlphaFoldDB" id="A0A918PW51"/>
<feature type="domain" description="DUF4130" evidence="1">
    <location>
        <begin position="81"/>
        <end position="236"/>
    </location>
</feature>
<proteinExistence type="predicted"/>
<dbReference type="InterPro" id="IPR025404">
    <property type="entry name" value="DUF4130"/>
</dbReference>
<dbReference type="EMBL" id="BMZB01000001">
    <property type="protein sequence ID" value="GGZ25262.1"/>
    <property type="molecule type" value="Genomic_DNA"/>
</dbReference>
<protein>
    <recommendedName>
        <fullName evidence="1">DUF4130 domain-containing protein</fullName>
    </recommendedName>
</protein>
<reference evidence="2" key="2">
    <citation type="submission" date="2020-09" db="EMBL/GenBank/DDBJ databases">
        <authorList>
            <person name="Sun Q."/>
            <person name="Kim S."/>
        </authorList>
    </citation>
    <scope>NUCLEOTIDE SEQUENCE</scope>
    <source>
        <strain evidence="2">KCTC 32296</strain>
    </source>
</reference>
<evidence type="ECO:0000313" key="2">
    <source>
        <dbReference type="EMBL" id="GGZ25262.1"/>
    </source>
</evidence>
<evidence type="ECO:0000259" key="1">
    <source>
        <dbReference type="Pfam" id="PF13566"/>
    </source>
</evidence>
<accession>A0A918PW51</accession>
<dbReference type="NCBIfam" id="TIGR03915">
    <property type="entry name" value="SAM_7_link_chp"/>
    <property type="match status" value="1"/>
</dbReference>
<organism evidence="2 3">
    <name type="scientific">Asticcacaulis endophyticus</name>
    <dbReference type="NCBI Taxonomy" id="1395890"/>
    <lineage>
        <taxon>Bacteria</taxon>
        <taxon>Pseudomonadati</taxon>
        <taxon>Pseudomonadota</taxon>
        <taxon>Alphaproteobacteria</taxon>
        <taxon>Caulobacterales</taxon>
        <taxon>Caulobacteraceae</taxon>
        <taxon>Asticcacaulis</taxon>
    </lineage>
</organism>
<gene>
    <name evidence="2" type="ORF">GCM10011273_08260</name>
</gene>
<dbReference type="Pfam" id="PF13566">
    <property type="entry name" value="DUF4130"/>
    <property type="match status" value="1"/>
</dbReference>
<dbReference type="RefSeq" id="WP_189485083.1">
    <property type="nucleotide sequence ID" value="NZ_BMZB01000001.1"/>
</dbReference>
<sequence>MRIVIDRRGDFEEWRDHARHLLSAGIRPDAVEWLDRAALGDDLFGADEATFETKAALTVPRGFVECAQVVVCHADLAAYGVLYRLLWRLQTERHLLSITTDPDVVRAHQMAKSVGRDSHKMKAFVRFKELPAVEGRTQRQFLAWFEPDHYIVGRTAGFFQRRFTDMDWVIATPKGSASWDGDALTVSAHPACNPELVDDTDDLWRTYFANIFNPARLKVKMMQTEMPKKYWKNLPEADLIPDLIAGAEERVRAMAAKPATTAPKFHYSIHKIKG</sequence>
<name>A0A918PW51_9CAUL</name>
<comment type="caution">
    <text evidence="2">The sequence shown here is derived from an EMBL/GenBank/DDBJ whole genome shotgun (WGS) entry which is preliminary data.</text>
</comment>
<keyword evidence="3" id="KW-1185">Reference proteome</keyword>
<dbReference type="InterPro" id="IPR023875">
    <property type="entry name" value="DNA_repair_put"/>
</dbReference>
<reference evidence="2" key="1">
    <citation type="journal article" date="2014" name="Int. J. Syst. Evol. Microbiol.">
        <title>Complete genome sequence of Corynebacterium casei LMG S-19264T (=DSM 44701T), isolated from a smear-ripened cheese.</title>
        <authorList>
            <consortium name="US DOE Joint Genome Institute (JGI-PGF)"/>
            <person name="Walter F."/>
            <person name="Albersmeier A."/>
            <person name="Kalinowski J."/>
            <person name="Ruckert C."/>
        </authorList>
    </citation>
    <scope>NUCLEOTIDE SEQUENCE</scope>
    <source>
        <strain evidence="2">KCTC 32296</strain>
    </source>
</reference>